<gene>
    <name evidence="17" type="ORF">AN217_23375</name>
</gene>
<dbReference type="InterPro" id="IPR035965">
    <property type="entry name" value="PAS-like_dom_sf"/>
</dbReference>
<dbReference type="GO" id="GO:0005524">
    <property type="term" value="F:ATP binding"/>
    <property type="evidence" value="ECO:0007669"/>
    <property type="project" value="UniProtKB-KW"/>
</dbReference>
<name>A0A1E7K8K9_9ACTN</name>
<dbReference type="InterPro" id="IPR001610">
    <property type="entry name" value="PAC"/>
</dbReference>
<dbReference type="PANTHER" id="PTHR43156:SF2">
    <property type="entry name" value="STAGE II SPORULATION PROTEIN E"/>
    <property type="match status" value="1"/>
</dbReference>
<dbReference type="SMART" id="SM00065">
    <property type="entry name" value="GAF"/>
    <property type="match status" value="1"/>
</dbReference>
<keyword evidence="3" id="KW-0808">Transferase</keyword>
<protein>
    <recommendedName>
        <fullName evidence="1">protein-serine/threonine phosphatase</fullName>
        <ecNumber evidence="1">3.1.3.16</ecNumber>
    </recommendedName>
    <alternativeName>
        <fullName evidence="15">Protein-serine/threonine phosphatase</fullName>
    </alternativeName>
    <alternativeName>
        <fullName evidence="14">Serine/threonine-protein kinase</fullName>
    </alternativeName>
</protein>
<evidence type="ECO:0000313" key="18">
    <source>
        <dbReference type="Proteomes" id="UP000175829"/>
    </source>
</evidence>
<keyword evidence="9" id="KW-0460">Magnesium</keyword>
<evidence type="ECO:0000313" key="17">
    <source>
        <dbReference type="EMBL" id="OEV00252.1"/>
    </source>
</evidence>
<dbReference type="RefSeq" id="WP_019354687.1">
    <property type="nucleotide sequence ID" value="NZ_LJGV01000022.1"/>
</dbReference>
<evidence type="ECO:0000256" key="14">
    <source>
        <dbReference type="ARBA" id="ARBA00075117"/>
    </source>
</evidence>
<dbReference type="SUPFAM" id="SSF55874">
    <property type="entry name" value="ATPase domain of HSP90 chaperone/DNA topoisomerase II/histidine kinase"/>
    <property type="match status" value="1"/>
</dbReference>
<dbReference type="PATRIC" id="fig|943816.4.peg.4232"/>
<evidence type="ECO:0000256" key="6">
    <source>
        <dbReference type="ARBA" id="ARBA00022777"/>
    </source>
</evidence>
<dbReference type="SUPFAM" id="SSF81606">
    <property type="entry name" value="PP2C-like"/>
    <property type="match status" value="1"/>
</dbReference>
<keyword evidence="4" id="KW-0479">Metal-binding</keyword>
<reference evidence="17 18" key="1">
    <citation type="journal article" date="2016" name="Front. Microbiol.">
        <title>Comparative Genomics Analysis of Streptomyces Species Reveals Their Adaptation to the Marine Environment and Their Diversity at the Genomic Level.</title>
        <authorList>
            <person name="Tian X."/>
            <person name="Zhang Z."/>
            <person name="Yang T."/>
            <person name="Chen M."/>
            <person name="Li J."/>
            <person name="Chen F."/>
            <person name="Yang J."/>
            <person name="Li W."/>
            <person name="Zhang B."/>
            <person name="Zhang Z."/>
            <person name="Wu J."/>
            <person name="Zhang C."/>
            <person name="Long L."/>
            <person name="Xiao J."/>
        </authorList>
    </citation>
    <scope>NUCLEOTIDE SEQUENCE [LARGE SCALE GENOMIC DNA]</scope>
    <source>
        <strain evidence="17 18">SCSIO M10379</strain>
    </source>
</reference>
<evidence type="ECO:0000256" key="12">
    <source>
        <dbReference type="ARBA" id="ARBA00047761"/>
    </source>
</evidence>
<evidence type="ECO:0000256" key="8">
    <source>
        <dbReference type="ARBA" id="ARBA00022840"/>
    </source>
</evidence>
<dbReference type="Proteomes" id="UP000175829">
    <property type="component" value="Unassembled WGS sequence"/>
</dbReference>
<feature type="domain" description="PAC" evidence="16">
    <location>
        <begin position="92"/>
        <end position="144"/>
    </location>
</feature>
<dbReference type="InterPro" id="IPR036457">
    <property type="entry name" value="PPM-type-like_dom_sf"/>
</dbReference>
<dbReference type="Gene3D" id="3.60.40.10">
    <property type="entry name" value="PPM-type phosphatase domain"/>
    <property type="match status" value="1"/>
</dbReference>
<dbReference type="SMART" id="SM00331">
    <property type="entry name" value="PP2C_SIG"/>
    <property type="match status" value="1"/>
</dbReference>
<dbReference type="NCBIfam" id="TIGR00229">
    <property type="entry name" value="sensory_box"/>
    <property type="match status" value="1"/>
</dbReference>
<organism evidence="17 18">
    <name type="scientific">Streptomyces qinglanensis</name>
    <dbReference type="NCBI Taxonomy" id="943816"/>
    <lineage>
        <taxon>Bacteria</taxon>
        <taxon>Bacillati</taxon>
        <taxon>Actinomycetota</taxon>
        <taxon>Actinomycetes</taxon>
        <taxon>Kitasatosporales</taxon>
        <taxon>Streptomycetaceae</taxon>
        <taxon>Streptomyces</taxon>
    </lineage>
</organism>
<dbReference type="Pfam" id="PF13185">
    <property type="entry name" value="GAF_2"/>
    <property type="match status" value="1"/>
</dbReference>
<dbReference type="Gene3D" id="3.30.565.10">
    <property type="entry name" value="Histidine kinase-like ATPase, C-terminal domain"/>
    <property type="match status" value="1"/>
</dbReference>
<evidence type="ECO:0000256" key="10">
    <source>
        <dbReference type="ARBA" id="ARBA00022912"/>
    </source>
</evidence>
<evidence type="ECO:0000256" key="2">
    <source>
        <dbReference type="ARBA" id="ARBA00022553"/>
    </source>
</evidence>
<keyword evidence="8" id="KW-0067">ATP-binding</keyword>
<evidence type="ECO:0000256" key="7">
    <source>
        <dbReference type="ARBA" id="ARBA00022801"/>
    </source>
</evidence>
<dbReference type="InterPro" id="IPR029016">
    <property type="entry name" value="GAF-like_dom_sf"/>
</dbReference>
<keyword evidence="2" id="KW-0597">Phosphoprotein</keyword>
<comment type="caution">
    <text evidence="17">The sequence shown here is derived from an EMBL/GenBank/DDBJ whole genome shotgun (WGS) entry which is preliminary data.</text>
</comment>
<dbReference type="InterPro" id="IPR036890">
    <property type="entry name" value="HATPase_C_sf"/>
</dbReference>
<evidence type="ECO:0000256" key="5">
    <source>
        <dbReference type="ARBA" id="ARBA00022741"/>
    </source>
</evidence>
<dbReference type="AlphaFoldDB" id="A0A1E7K8K9"/>
<dbReference type="FunFam" id="3.60.40.10:FF:000005">
    <property type="entry name" value="Serine/threonine protein phosphatase"/>
    <property type="match status" value="1"/>
</dbReference>
<keyword evidence="6" id="KW-0418">Kinase</keyword>
<dbReference type="GO" id="GO:0046872">
    <property type="term" value="F:metal ion binding"/>
    <property type="evidence" value="ECO:0007669"/>
    <property type="project" value="UniProtKB-KW"/>
</dbReference>
<dbReference type="Pfam" id="PF08447">
    <property type="entry name" value="PAS_3"/>
    <property type="match status" value="1"/>
</dbReference>
<dbReference type="SUPFAM" id="SSF55781">
    <property type="entry name" value="GAF domain-like"/>
    <property type="match status" value="1"/>
</dbReference>
<dbReference type="Gene3D" id="3.30.450.20">
    <property type="entry name" value="PAS domain"/>
    <property type="match status" value="1"/>
</dbReference>
<evidence type="ECO:0000256" key="11">
    <source>
        <dbReference type="ARBA" id="ARBA00023211"/>
    </source>
</evidence>
<dbReference type="CDD" id="cd00130">
    <property type="entry name" value="PAS"/>
    <property type="match status" value="1"/>
</dbReference>
<dbReference type="Pfam" id="PF07228">
    <property type="entry name" value="SpoIIE"/>
    <property type="match status" value="1"/>
</dbReference>
<accession>A0A1E7K8K9</accession>
<dbReference type="SUPFAM" id="SSF55785">
    <property type="entry name" value="PYP-like sensor domain (PAS domain)"/>
    <property type="match status" value="1"/>
</dbReference>
<dbReference type="InterPro" id="IPR000014">
    <property type="entry name" value="PAS"/>
</dbReference>
<dbReference type="EMBL" id="LJGV01000022">
    <property type="protein sequence ID" value="OEV00252.1"/>
    <property type="molecule type" value="Genomic_DNA"/>
</dbReference>
<proteinExistence type="predicted"/>
<dbReference type="SMART" id="SM00086">
    <property type="entry name" value="PAC"/>
    <property type="match status" value="1"/>
</dbReference>
<dbReference type="PROSITE" id="PS50113">
    <property type="entry name" value="PAC"/>
    <property type="match status" value="1"/>
</dbReference>
<dbReference type="InterPro" id="IPR003594">
    <property type="entry name" value="HATPase_dom"/>
</dbReference>
<evidence type="ECO:0000259" key="16">
    <source>
        <dbReference type="PROSITE" id="PS50113"/>
    </source>
</evidence>
<dbReference type="GO" id="GO:0016301">
    <property type="term" value="F:kinase activity"/>
    <property type="evidence" value="ECO:0007669"/>
    <property type="project" value="UniProtKB-KW"/>
</dbReference>
<keyword evidence="11" id="KW-0464">Manganese</keyword>
<dbReference type="Gene3D" id="3.30.450.40">
    <property type="match status" value="1"/>
</dbReference>
<dbReference type="InterPro" id="IPR001932">
    <property type="entry name" value="PPM-type_phosphatase-like_dom"/>
</dbReference>
<evidence type="ECO:0000256" key="3">
    <source>
        <dbReference type="ARBA" id="ARBA00022679"/>
    </source>
</evidence>
<evidence type="ECO:0000256" key="9">
    <source>
        <dbReference type="ARBA" id="ARBA00022842"/>
    </source>
</evidence>
<dbReference type="EC" id="3.1.3.16" evidence="1"/>
<sequence length="693" mass="74541">MHRFREPNTGPAGHGDPPVAAHVALAVNGMGSFCWDLRSGEMKYDDAGLAVLGFEPGEYDDRPATVADRMVPQELPGIQAQVSRALKARTGYSIYFRVRRPDGSLRWTHSQATVVCDDAGTPVRVVGIIRDASQELQAVDQTRELRQAKSERRRQADLVGHVNDALAPTVTVEDVAEALTTTRLVQRLGAASITLGLVDGGRMGLVGSNGVPGEIIRDFHLARIGAPLPLTEAVRTREPVFVTSRAEFARRYPGLGQYLGLVPRATAAVYFPLIAHDTPIGAVGLTYEGKDRFTHDERTVLTALSNTIAQSLQRALLFDQEHELAAGLQTAMLPGHIPHVPGLAIATRYRPARARGGIGGDWYDAVTLPDGRIAAVVGDVQGHDVTAAAVMGQLRIALRAYAAEGHPPLTVMARASAFLAELDTDRFATCLLVLFDPRTGVAVTVRAGHPEPVLRRPDGSCVWVDTPVGLPLGLAAPSAQPPYALSETLVEPGSSLVMCTDGLIESRTRDLDEGRARLLEAVRNGPVRPDDLADHLLRTMGDFTGEEDDVALLLLRRASGRRPAAPQMAVTISSSDPQSLHAARQALRTALHRWSLDSLADTAELLASEMATNALLHTEGDATLTARPVRNGSRALRIAVTDTSPDNPYRRAATEQSTSGRGLMLIEELATDWGVEPRGNGKRVWCEIPLNAH</sequence>
<dbReference type="InterPro" id="IPR052016">
    <property type="entry name" value="Bact_Sigma-Reg"/>
</dbReference>
<dbReference type="InterPro" id="IPR003018">
    <property type="entry name" value="GAF"/>
</dbReference>
<comment type="catalytic activity">
    <reaction evidence="12">
        <text>O-phospho-L-seryl-[protein] + H2O = L-seryl-[protein] + phosphate</text>
        <dbReference type="Rhea" id="RHEA:20629"/>
        <dbReference type="Rhea" id="RHEA-COMP:9863"/>
        <dbReference type="Rhea" id="RHEA-COMP:11604"/>
        <dbReference type="ChEBI" id="CHEBI:15377"/>
        <dbReference type="ChEBI" id="CHEBI:29999"/>
        <dbReference type="ChEBI" id="CHEBI:43474"/>
        <dbReference type="ChEBI" id="CHEBI:83421"/>
        <dbReference type="EC" id="3.1.3.16"/>
    </reaction>
</comment>
<dbReference type="InterPro" id="IPR013655">
    <property type="entry name" value="PAS_fold_3"/>
</dbReference>
<keyword evidence="10" id="KW-0904">Protein phosphatase</keyword>
<dbReference type="CDD" id="cd16936">
    <property type="entry name" value="HATPase_RsbW-like"/>
    <property type="match status" value="1"/>
</dbReference>
<evidence type="ECO:0000256" key="15">
    <source>
        <dbReference type="ARBA" id="ARBA00081350"/>
    </source>
</evidence>
<dbReference type="PANTHER" id="PTHR43156">
    <property type="entry name" value="STAGE II SPORULATION PROTEIN E-RELATED"/>
    <property type="match status" value="1"/>
</dbReference>
<evidence type="ECO:0000256" key="13">
    <source>
        <dbReference type="ARBA" id="ARBA00056274"/>
    </source>
</evidence>
<dbReference type="GO" id="GO:0004722">
    <property type="term" value="F:protein serine/threonine phosphatase activity"/>
    <property type="evidence" value="ECO:0007669"/>
    <property type="project" value="UniProtKB-EC"/>
</dbReference>
<keyword evidence="7" id="KW-0378">Hydrolase</keyword>
<dbReference type="InterPro" id="IPR000700">
    <property type="entry name" value="PAS-assoc_C"/>
</dbReference>
<dbReference type="Pfam" id="PF13581">
    <property type="entry name" value="HATPase_c_2"/>
    <property type="match status" value="1"/>
</dbReference>
<evidence type="ECO:0000256" key="4">
    <source>
        <dbReference type="ARBA" id="ARBA00022723"/>
    </source>
</evidence>
<evidence type="ECO:0000256" key="1">
    <source>
        <dbReference type="ARBA" id="ARBA00013081"/>
    </source>
</evidence>
<keyword evidence="5" id="KW-0547">Nucleotide-binding</keyword>
<comment type="function">
    <text evidence="13">Primarily acts as an independent SigF regulator that is sensitive to the osmosensory signal, mediating the cross talk of PknD with the SigF regulon. Possesses both phosphatase and kinase activities. The kinase domain functions as a classic anti-sigma factor-like kinase to phosphorylate the anti-anti-sigma factor domain at the canonical regulatory site, and the phosphatase domain antagonizes this activity.</text>
</comment>